<proteinExistence type="predicted"/>
<dbReference type="Proteomes" id="UP000610373">
    <property type="component" value="Unassembled WGS sequence"/>
</dbReference>
<dbReference type="EMBL" id="CAJHIO010000008">
    <property type="protein sequence ID" value="CAD6491800.1"/>
    <property type="molecule type" value="Genomic_DNA"/>
</dbReference>
<evidence type="ECO:0000313" key="2">
    <source>
        <dbReference type="Proteomes" id="UP000610373"/>
    </source>
</evidence>
<accession>A0A811T7X9</accession>
<comment type="caution">
    <text evidence="1">The sequence shown here is derived from an EMBL/GenBank/DDBJ whole genome shotgun (WGS) entry which is preliminary data.</text>
</comment>
<protein>
    <submittedName>
        <fullName evidence="1">Uncharacterized protein</fullName>
    </submittedName>
</protein>
<reference evidence="1" key="1">
    <citation type="submission" date="2020-10" db="EMBL/GenBank/DDBJ databases">
        <authorList>
            <person name="Hahn C.J."/>
            <person name="Laso-Perez R."/>
            <person name="Vulcano F."/>
            <person name="Vaziourakis K.-M."/>
            <person name="Stokke R."/>
            <person name="Steen I.H."/>
            <person name="Teske A."/>
            <person name="Boetius A."/>
            <person name="Liebeke M."/>
            <person name="Amann R."/>
            <person name="Knittel K."/>
        </authorList>
    </citation>
    <scope>NUCLEOTIDE SEQUENCE</scope>
    <source>
        <strain evidence="1">Gfbio:e3339647-f889-4370-9287-4fb5cb688e4c:AG392O15_GoMArc1</strain>
    </source>
</reference>
<sequence length="155" mass="18436">MWLGMSALEELNHRWSRMHIRRRTGRSKTTKEMTKYGALLAVLSNLENEDYVKTVLCDVDDFVRELQNVTDEELQKARQLIRKFPQHLLVKSDVKRPEILRDFVALVEDEFNDVTDADIGLWLSKFIDTDAGMTLWHRQPLSLTKLIYQEFRYEY</sequence>
<organism evidence="1 2">
    <name type="scientific">Candidatus Argoarchaeum ethanivorans</name>
    <dbReference type="NCBI Taxonomy" id="2608793"/>
    <lineage>
        <taxon>Archaea</taxon>
        <taxon>Methanobacteriati</taxon>
        <taxon>Methanobacteriota</taxon>
        <taxon>Stenosarchaea group</taxon>
        <taxon>Methanomicrobia</taxon>
        <taxon>Methanosarcinales</taxon>
        <taxon>Methanosarcinales incertae sedis</taxon>
        <taxon>GOM Arc I cluster</taxon>
        <taxon>Candidatus Argoarchaeum</taxon>
    </lineage>
</organism>
<gene>
    <name evidence="1" type="ORF">CHKLHMKO_00195</name>
</gene>
<name>A0A811T7X9_9EURY</name>
<evidence type="ECO:0000313" key="1">
    <source>
        <dbReference type="EMBL" id="CAD6491800.1"/>
    </source>
</evidence>
<dbReference type="AlphaFoldDB" id="A0A811T7X9"/>